<gene>
    <name evidence="1" type="ORF">METZ01_LOCUS220555</name>
</gene>
<proteinExistence type="predicted"/>
<organism evidence="1">
    <name type="scientific">marine metagenome</name>
    <dbReference type="NCBI Taxonomy" id="408172"/>
    <lineage>
        <taxon>unclassified sequences</taxon>
        <taxon>metagenomes</taxon>
        <taxon>ecological metagenomes</taxon>
    </lineage>
</organism>
<dbReference type="SUPFAM" id="SSF53335">
    <property type="entry name" value="S-adenosyl-L-methionine-dependent methyltransferases"/>
    <property type="match status" value="1"/>
</dbReference>
<dbReference type="EMBL" id="UINC01052404">
    <property type="protein sequence ID" value="SVB67701.1"/>
    <property type="molecule type" value="Genomic_DNA"/>
</dbReference>
<accession>A0A382G0H2</accession>
<dbReference type="Gene3D" id="3.40.50.150">
    <property type="entry name" value="Vaccinia Virus protein VP39"/>
    <property type="match status" value="1"/>
</dbReference>
<dbReference type="CDD" id="cd02440">
    <property type="entry name" value="AdoMet_MTases"/>
    <property type="match status" value="1"/>
</dbReference>
<dbReference type="AlphaFoldDB" id="A0A382G0H2"/>
<evidence type="ECO:0000313" key="1">
    <source>
        <dbReference type="EMBL" id="SVB67701.1"/>
    </source>
</evidence>
<protein>
    <recommendedName>
        <fullName evidence="2">Methyltransferase domain-containing protein</fullName>
    </recommendedName>
</protein>
<evidence type="ECO:0008006" key="2">
    <source>
        <dbReference type="Google" id="ProtNLM"/>
    </source>
</evidence>
<sequence>MPGLMGHEASFCQSEWLGVTFSSLDVELSVTDLPTSDFYSAFYARLADKYGTYDNLPRDWRESKTSTSGTLANIIEANSTVLSFGCGIGFVEYALAHKRPDLNIYCHDFADVSGSWPIANLDNVKLGETSAQSVESGGRKFDVIYLCQVLYAIPSEEAIKLLVRLAAHLNNGGLLILINSSGVPEENGQDQEPDRAVGLQQLAQSLMEVVKKFWRPLLVRTSRVQHPQFWGWQRDNRRYQAIIEEAGLKAVDVFPASGQSFQLTRRVQDPRTQQGFR</sequence>
<dbReference type="InterPro" id="IPR029063">
    <property type="entry name" value="SAM-dependent_MTases_sf"/>
</dbReference>
<reference evidence="1" key="1">
    <citation type="submission" date="2018-05" db="EMBL/GenBank/DDBJ databases">
        <authorList>
            <person name="Lanie J.A."/>
            <person name="Ng W.-L."/>
            <person name="Kazmierczak K.M."/>
            <person name="Andrzejewski T.M."/>
            <person name="Davidsen T.M."/>
            <person name="Wayne K.J."/>
            <person name="Tettelin H."/>
            <person name="Glass J.I."/>
            <person name="Rusch D."/>
            <person name="Podicherti R."/>
            <person name="Tsui H.-C.T."/>
            <person name="Winkler M.E."/>
        </authorList>
    </citation>
    <scope>NUCLEOTIDE SEQUENCE</scope>
</reference>
<name>A0A382G0H2_9ZZZZ</name>
<dbReference type="Pfam" id="PF13489">
    <property type="entry name" value="Methyltransf_23"/>
    <property type="match status" value="1"/>
</dbReference>